<evidence type="ECO:0000313" key="4">
    <source>
        <dbReference type="Proteomes" id="UP000054166"/>
    </source>
</evidence>
<dbReference type="OrthoDB" id="3251775at2759"/>
<accession>A0A0C3BPR9</accession>
<feature type="domain" description="DUF6533" evidence="2">
    <location>
        <begin position="18"/>
        <end position="63"/>
    </location>
</feature>
<reference evidence="3 4" key="1">
    <citation type="submission" date="2014-04" db="EMBL/GenBank/DDBJ databases">
        <authorList>
            <consortium name="DOE Joint Genome Institute"/>
            <person name="Kuo A."/>
            <person name="Tarkka M."/>
            <person name="Buscot F."/>
            <person name="Kohler A."/>
            <person name="Nagy L.G."/>
            <person name="Floudas D."/>
            <person name="Copeland A."/>
            <person name="Barry K.W."/>
            <person name="Cichocki N."/>
            <person name="Veneault-Fourrey C."/>
            <person name="LaButti K."/>
            <person name="Lindquist E.A."/>
            <person name="Lipzen A."/>
            <person name="Lundell T."/>
            <person name="Morin E."/>
            <person name="Murat C."/>
            <person name="Sun H."/>
            <person name="Tunlid A."/>
            <person name="Henrissat B."/>
            <person name="Grigoriev I.V."/>
            <person name="Hibbett D.S."/>
            <person name="Martin F."/>
            <person name="Nordberg H.P."/>
            <person name="Cantor M.N."/>
            <person name="Hua S.X."/>
        </authorList>
    </citation>
    <scope>NUCLEOTIDE SEQUENCE [LARGE SCALE GENOMIC DNA]</scope>
    <source>
        <strain evidence="3 4">F 1598</strain>
    </source>
</reference>
<reference evidence="4" key="2">
    <citation type="submission" date="2015-01" db="EMBL/GenBank/DDBJ databases">
        <title>Evolutionary Origins and Diversification of the Mycorrhizal Mutualists.</title>
        <authorList>
            <consortium name="DOE Joint Genome Institute"/>
            <consortium name="Mycorrhizal Genomics Consortium"/>
            <person name="Kohler A."/>
            <person name="Kuo A."/>
            <person name="Nagy L.G."/>
            <person name="Floudas D."/>
            <person name="Copeland A."/>
            <person name="Barry K.W."/>
            <person name="Cichocki N."/>
            <person name="Veneault-Fourrey C."/>
            <person name="LaButti K."/>
            <person name="Lindquist E.A."/>
            <person name="Lipzen A."/>
            <person name="Lundell T."/>
            <person name="Morin E."/>
            <person name="Murat C."/>
            <person name="Riley R."/>
            <person name="Ohm R."/>
            <person name="Sun H."/>
            <person name="Tunlid A."/>
            <person name="Henrissat B."/>
            <person name="Grigoriev I.V."/>
            <person name="Hibbett D.S."/>
            <person name="Martin F."/>
        </authorList>
    </citation>
    <scope>NUCLEOTIDE SEQUENCE [LARGE SCALE GENOMIC DNA]</scope>
    <source>
        <strain evidence="4">F 1598</strain>
    </source>
</reference>
<dbReference type="Pfam" id="PF20151">
    <property type="entry name" value="DUF6533"/>
    <property type="match status" value="1"/>
</dbReference>
<dbReference type="Proteomes" id="UP000054166">
    <property type="component" value="Unassembled WGS sequence"/>
</dbReference>
<dbReference type="HOGENOM" id="CLU_035509_1_1_1"/>
<feature type="transmembrane region" description="Helical" evidence="1">
    <location>
        <begin position="48"/>
        <end position="67"/>
    </location>
</feature>
<gene>
    <name evidence="3" type="ORF">PILCRDRAFT_791807</name>
</gene>
<sequence>MDTESAAVMAQHMQITKYVDAAGLVFLLYDHILTFDDEVRLVWSADTTLPKVLFLINRYFVLFAMIFRTNGTHVAARYCRISYYGVSSDSSGLALNKLSDTFCKSEMNISLFVGMMSIGVSNFLVLLRIWVLWERNRRLMLVFEMLVFVVVWWNALDRPRLQSNVILSQVLFREGSIYFFVLFSLRVLNLVLGIVAPVSLIFVGMLFIWCACTMTTSHLILSLRKLSADGPQGDGADVQRTDIQLQSTDFLELGSVNTVVALDSKI</sequence>
<keyword evidence="1" id="KW-0812">Transmembrane</keyword>
<evidence type="ECO:0000259" key="2">
    <source>
        <dbReference type="Pfam" id="PF20151"/>
    </source>
</evidence>
<name>A0A0C3BPR9_PILCF</name>
<keyword evidence="1" id="KW-0472">Membrane</keyword>
<evidence type="ECO:0000313" key="3">
    <source>
        <dbReference type="EMBL" id="KIM79312.1"/>
    </source>
</evidence>
<dbReference type="InParanoid" id="A0A0C3BPR9"/>
<feature type="transmembrane region" description="Helical" evidence="1">
    <location>
        <begin position="139"/>
        <end position="156"/>
    </location>
</feature>
<dbReference type="EMBL" id="KN833010">
    <property type="protein sequence ID" value="KIM79312.1"/>
    <property type="molecule type" value="Genomic_DNA"/>
</dbReference>
<dbReference type="AlphaFoldDB" id="A0A0C3BPR9"/>
<keyword evidence="1" id="KW-1133">Transmembrane helix</keyword>
<evidence type="ECO:0000256" key="1">
    <source>
        <dbReference type="SAM" id="Phobius"/>
    </source>
</evidence>
<protein>
    <recommendedName>
        <fullName evidence="2">DUF6533 domain-containing protein</fullName>
    </recommendedName>
</protein>
<feature type="transmembrane region" description="Helical" evidence="1">
    <location>
        <begin position="109"/>
        <end position="133"/>
    </location>
</feature>
<proteinExistence type="predicted"/>
<keyword evidence="4" id="KW-1185">Reference proteome</keyword>
<organism evidence="3 4">
    <name type="scientific">Piloderma croceum (strain F 1598)</name>
    <dbReference type="NCBI Taxonomy" id="765440"/>
    <lineage>
        <taxon>Eukaryota</taxon>
        <taxon>Fungi</taxon>
        <taxon>Dikarya</taxon>
        <taxon>Basidiomycota</taxon>
        <taxon>Agaricomycotina</taxon>
        <taxon>Agaricomycetes</taxon>
        <taxon>Agaricomycetidae</taxon>
        <taxon>Atheliales</taxon>
        <taxon>Atheliaceae</taxon>
        <taxon>Piloderma</taxon>
    </lineage>
</organism>
<dbReference type="InterPro" id="IPR045340">
    <property type="entry name" value="DUF6533"/>
</dbReference>